<feature type="transmembrane region" description="Helical" evidence="3">
    <location>
        <begin position="239"/>
        <end position="262"/>
    </location>
</feature>
<feature type="transmembrane region" description="Helical" evidence="3">
    <location>
        <begin position="75"/>
        <end position="95"/>
    </location>
</feature>
<keyword evidence="3" id="KW-1133">Transmembrane helix</keyword>
<dbReference type="InterPro" id="IPR043128">
    <property type="entry name" value="Rev_trsase/Diguanyl_cyclase"/>
</dbReference>
<dbReference type="Pfam" id="PF00990">
    <property type="entry name" value="GGDEF"/>
    <property type="match status" value="1"/>
</dbReference>
<dbReference type="PANTHER" id="PTHR45138">
    <property type="entry name" value="REGULATORY COMPONENTS OF SENSORY TRANSDUCTION SYSTEM"/>
    <property type="match status" value="1"/>
</dbReference>
<proteinExistence type="predicted"/>
<dbReference type="EMBL" id="JAWDID010000012">
    <property type="protein sequence ID" value="MDU0340335.1"/>
    <property type="molecule type" value="Genomic_DNA"/>
</dbReference>
<evidence type="ECO:0000256" key="3">
    <source>
        <dbReference type="SAM" id="Phobius"/>
    </source>
</evidence>
<dbReference type="InterPro" id="IPR000160">
    <property type="entry name" value="GGDEF_dom"/>
</dbReference>
<comment type="caution">
    <text evidence="5">The sequence shown here is derived from an EMBL/GenBank/DDBJ whole genome shotgun (WGS) entry which is preliminary data.</text>
</comment>
<organism evidence="5 6">
    <name type="scientific">Bosea rubneri</name>
    <dbReference type="NCBI Taxonomy" id="3075434"/>
    <lineage>
        <taxon>Bacteria</taxon>
        <taxon>Pseudomonadati</taxon>
        <taxon>Pseudomonadota</taxon>
        <taxon>Alphaproteobacteria</taxon>
        <taxon>Hyphomicrobiales</taxon>
        <taxon>Boseaceae</taxon>
        <taxon>Bosea</taxon>
    </lineage>
</organism>
<dbReference type="InterPro" id="IPR029787">
    <property type="entry name" value="Nucleotide_cyclase"/>
</dbReference>
<dbReference type="InterPro" id="IPR050469">
    <property type="entry name" value="Diguanylate_Cyclase"/>
</dbReference>
<evidence type="ECO:0000313" key="5">
    <source>
        <dbReference type="EMBL" id="MDU0340335.1"/>
    </source>
</evidence>
<feature type="transmembrane region" description="Helical" evidence="3">
    <location>
        <begin position="28"/>
        <end position="46"/>
    </location>
</feature>
<protein>
    <recommendedName>
        <fullName evidence="1">diguanylate cyclase</fullName>
        <ecNumber evidence="1">2.7.7.65</ecNumber>
    </recommendedName>
</protein>
<keyword evidence="6" id="KW-1185">Reference proteome</keyword>
<name>A0ABU3S7M0_9HYPH</name>
<gene>
    <name evidence="5" type="ORF">RKE40_10600</name>
</gene>
<dbReference type="PANTHER" id="PTHR45138:SF9">
    <property type="entry name" value="DIGUANYLATE CYCLASE DGCM-RELATED"/>
    <property type="match status" value="1"/>
</dbReference>
<feature type="transmembrane region" description="Helical" evidence="3">
    <location>
        <begin position="136"/>
        <end position="166"/>
    </location>
</feature>
<evidence type="ECO:0000256" key="2">
    <source>
        <dbReference type="ARBA" id="ARBA00034247"/>
    </source>
</evidence>
<dbReference type="CDD" id="cd01949">
    <property type="entry name" value="GGDEF"/>
    <property type="match status" value="1"/>
</dbReference>
<dbReference type="PROSITE" id="PS50887">
    <property type="entry name" value="GGDEF"/>
    <property type="match status" value="1"/>
</dbReference>
<evidence type="ECO:0000259" key="4">
    <source>
        <dbReference type="PROSITE" id="PS50887"/>
    </source>
</evidence>
<dbReference type="GO" id="GO:0052621">
    <property type="term" value="F:diguanylate cyclase activity"/>
    <property type="evidence" value="ECO:0007669"/>
    <property type="project" value="UniProtKB-EC"/>
</dbReference>
<evidence type="ECO:0000256" key="1">
    <source>
        <dbReference type="ARBA" id="ARBA00012528"/>
    </source>
</evidence>
<keyword evidence="5" id="KW-0548">Nucleotidyltransferase</keyword>
<dbReference type="SMART" id="SM00267">
    <property type="entry name" value="GGDEF"/>
    <property type="match status" value="1"/>
</dbReference>
<dbReference type="NCBIfam" id="TIGR00254">
    <property type="entry name" value="GGDEF"/>
    <property type="match status" value="1"/>
</dbReference>
<feature type="transmembrane region" description="Helical" evidence="3">
    <location>
        <begin position="101"/>
        <end position="120"/>
    </location>
</feature>
<feature type="domain" description="GGDEF" evidence="4">
    <location>
        <begin position="347"/>
        <end position="481"/>
    </location>
</feature>
<dbReference type="EC" id="2.7.7.65" evidence="1"/>
<dbReference type="RefSeq" id="WP_316018206.1">
    <property type="nucleotide sequence ID" value="NZ_JAWDID010000012.1"/>
</dbReference>
<sequence length="484" mass="50697">MTVGRDPSPSRETSAAEIGRTTSPALLALRRAALLAVVTFGAALFGHLTRPVGFLASFWVANALLIGILVRAPQLATFTGWLAIAAGYLAADFAMGGGFLLTLWLTAANLAGVVAGFVLFQRIDPTDRRLERPQSLLFLLLISAAAAGAAAIVGSGSIIVFFGGSLRHAVELYLTSELASNLVVLPMVLTAPPLRTLREHAGALGRSVRPLLPVAALLVSIAAGSMIGGSGAISAPMPALLWCALSYGVFPTAVLTFATGLWQGTALVTNLPPSAAEFLPAVIAHRLSLALLALGPIMVSSINSARSELVKELNRAANEDSLTGTLSRRAFMLRSEAVLAESARRGASLALLMLDADQFKRINDEHGHAAGDAALVALTRQIGAMLRPQDLFGRMGGEEFAIVLPETEPVDALAVAERLREACANIELMLDNGRLVRITMSIGLVCRPAATVSLQSLLKQADEALYAAKRDGRNRVVQAAPLAA</sequence>
<accession>A0ABU3S7M0</accession>
<dbReference type="Gene3D" id="3.30.70.270">
    <property type="match status" value="1"/>
</dbReference>
<keyword evidence="5" id="KW-0808">Transferase</keyword>
<reference evidence="5 6" key="1">
    <citation type="submission" date="2023-09" db="EMBL/GenBank/DDBJ databases">
        <title>Whole genome shotgun sequencing (WGS) of Bosea sp. ZW T0_25, isolated from stored onions (Allium cepa).</title>
        <authorList>
            <person name="Stoll D.A."/>
            <person name="Huch M."/>
        </authorList>
    </citation>
    <scope>NUCLEOTIDE SEQUENCE [LARGE SCALE GENOMIC DNA]</scope>
    <source>
        <strain evidence="5 6">ZW T0_25</strain>
    </source>
</reference>
<feature type="transmembrane region" description="Helical" evidence="3">
    <location>
        <begin position="172"/>
        <end position="191"/>
    </location>
</feature>
<feature type="transmembrane region" description="Helical" evidence="3">
    <location>
        <begin position="283"/>
        <end position="302"/>
    </location>
</feature>
<comment type="catalytic activity">
    <reaction evidence="2">
        <text>2 GTP = 3',3'-c-di-GMP + 2 diphosphate</text>
        <dbReference type="Rhea" id="RHEA:24898"/>
        <dbReference type="ChEBI" id="CHEBI:33019"/>
        <dbReference type="ChEBI" id="CHEBI:37565"/>
        <dbReference type="ChEBI" id="CHEBI:58805"/>
        <dbReference type="EC" id="2.7.7.65"/>
    </reaction>
</comment>
<feature type="transmembrane region" description="Helical" evidence="3">
    <location>
        <begin position="211"/>
        <end position="233"/>
    </location>
</feature>
<dbReference type="SUPFAM" id="SSF55073">
    <property type="entry name" value="Nucleotide cyclase"/>
    <property type="match status" value="1"/>
</dbReference>
<dbReference type="Proteomes" id="UP001254257">
    <property type="component" value="Unassembled WGS sequence"/>
</dbReference>
<keyword evidence="3" id="KW-0472">Membrane</keyword>
<keyword evidence="3" id="KW-0812">Transmembrane</keyword>
<evidence type="ECO:0000313" key="6">
    <source>
        <dbReference type="Proteomes" id="UP001254257"/>
    </source>
</evidence>